<dbReference type="Proteomes" id="UP000499080">
    <property type="component" value="Unassembled WGS sequence"/>
</dbReference>
<dbReference type="AlphaFoldDB" id="A0A4Y2KHP9"/>
<sequence length="91" mass="9524">MPQCSGSSRKVLPSIGFAHVGSSGVHPSSSVHVNFPLSSPSQCTRQTILSPLLEQVTEPSVTWSSRHINPAVKNKGESNPVQSLCIEAGGS</sequence>
<dbReference type="EMBL" id="BGPR01114732">
    <property type="protein sequence ID" value="GBN01868.1"/>
    <property type="molecule type" value="Genomic_DNA"/>
</dbReference>
<evidence type="ECO:0000313" key="2">
    <source>
        <dbReference type="Proteomes" id="UP000499080"/>
    </source>
</evidence>
<comment type="caution">
    <text evidence="1">The sequence shown here is derived from an EMBL/GenBank/DDBJ whole genome shotgun (WGS) entry which is preliminary data.</text>
</comment>
<keyword evidence="2" id="KW-1185">Reference proteome</keyword>
<gene>
    <name evidence="1" type="ORF">AVEN_94640_1</name>
</gene>
<name>A0A4Y2KHP9_ARAVE</name>
<protein>
    <submittedName>
        <fullName evidence="1">Uncharacterized protein</fullName>
    </submittedName>
</protein>
<organism evidence="1 2">
    <name type="scientific">Araneus ventricosus</name>
    <name type="common">Orbweaver spider</name>
    <name type="synonym">Epeira ventricosa</name>
    <dbReference type="NCBI Taxonomy" id="182803"/>
    <lineage>
        <taxon>Eukaryota</taxon>
        <taxon>Metazoa</taxon>
        <taxon>Ecdysozoa</taxon>
        <taxon>Arthropoda</taxon>
        <taxon>Chelicerata</taxon>
        <taxon>Arachnida</taxon>
        <taxon>Araneae</taxon>
        <taxon>Araneomorphae</taxon>
        <taxon>Entelegynae</taxon>
        <taxon>Araneoidea</taxon>
        <taxon>Araneidae</taxon>
        <taxon>Araneus</taxon>
    </lineage>
</organism>
<accession>A0A4Y2KHP9</accession>
<evidence type="ECO:0000313" key="1">
    <source>
        <dbReference type="EMBL" id="GBN01868.1"/>
    </source>
</evidence>
<proteinExistence type="predicted"/>
<reference evidence="1 2" key="1">
    <citation type="journal article" date="2019" name="Sci. Rep.">
        <title>Orb-weaving spider Araneus ventricosus genome elucidates the spidroin gene catalogue.</title>
        <authorList>
            <person name="Kono N."/>
            <person name="Nakamura H."/>
            <person name="Ohtoshi R."/>
            <person name="Moran D.A.P."/>
            <person name="Shinohara A."/>
            <person name="Yoshida Y."/>
            <person name="Fujiwara M."/>
            <person name="Mori M."/>
            <person name="Tomita M."/>
            <person name="Arakawa K."/>
        </authorList>
    </citation>
    <scope>NUCLEOTIDE SEQUENCE [LARGE SCALE GENOMIC DNA]</scope>
</reference>